<dbReference type="KEGG" id="mss:MSU_0316"/>
<evidence type="ECO:0000313" key="1">
    <source>
        <dbReference type="EMBL" id="ADX97858.1"/>
    </source>
</evidence>
<dbReference type="Proteomes" id="UP000007484">
    <property type="component" value="Chromosome"/>
</dbReference>
<reference evidence="1 2" key="1">
    <citation type="journal article" date="2011" name="J. Bacteriol.">
        <title>Complete genome sequences of two hemotropic Mycoplasmas, Mycoplasma haemofelis strain Ohio2 and Mycoplasma suis strain Illinois.</title>
        <authorList>
            <person name="Messick J.B."/>
            <person name="Santos A.P."/>
            <person name="Guimaraes A.M."/>
        </authorList>
    </citation>
    <scope>NUCLEOTIDE SEQUENCE [LARGE SCALE GENOMIC DNA]</scope>
    <source>
        <strain evidence="1 2">Illinois</strain>
    </source>
</reference>
<evidence type="ECO:0000313" key="2">
    <source>
        <dbReference type="Proteomes" id="UP000007484"/>
    </source>
</evidence>
<gene>
    <name evidence="1" type="ordered locus">MSU_0316</name>
</gene>
<dbReference type="AlphaFoldDB" id="F0QQT8"/>
<name>F0QQT8_MYCSL</name>
<protein>
    <submittedName>
        <fullName evidence="1">Uncharacterized protein</fullName>
    </submittedName>
</protein>
<keyword evidence="2" id="KW-1185">Reference proteome</keyword>
<dbReference type="RefSeq" id="WP_013609780.1">
    <property type="nucleotide sequence ID" value="NC_015155.1"/>
</dbReference>
<sequence length="210" mass="23427">MALGNLLFPIVLVGGLSAGGAASFLMKREYEGNANTLTLFKRKGSGNLGLGIPENPDLSNNPSSFLSFDKEGWKHNTNNQNGDSFRLTTGVQTRNLSRQGGWEAVLKKEDDPEINRNESNRQSVNTSSQEVKVDNNFHGDLTIYFGGATCQEIDQKLADLKHKDWKEDEGFLSFLEANAANFLLTKDGFFKWKCQNKEDPNFNSELKLED</sequence>
<dbReference type="EMBL" id="CP002525">
    <property type="protein sequence ID" value="ADX97858.1"/>
    <property type="molecule type" value="Genomic_DNA"/>
</dbReference>
<organism evidence="1 2">
    <name type="scientific">Mycoplasma suis (strain Illinois)</name>
    <dbReference type="NCBI Taxonomy" id="768700"/>
    <lineage>
        <taxon>Bacteria</taxon>
        <taxon>Bacillati</taxon>
        <taxon>Mycoplasmatota</taxon>
        <taxon>Mollicutes</taxon>
        <taxon>Mycoplasmataceae</taxon>
        <taxon>Mycoplasma</taxon>
    </lineage>
</organism>
<proteinExistence type="predicted"/>
<dbReference type="STRING" id="768700.MSU_0316"/>
<dbReference type="HOGENOM" id="CLU_1198718_0_0_14"/>
<accession>F0QQT8</accession>